<dbReference type="InterPro" id="IPR009072">
    <property type="entry name" value="Histone-fold"/>
</dbReference>
<dbReference type="GO" id="GO:0000978">
    <property type="term" value="F:RNA polymerase II cis-regulatory region sequence-specific DNA binding"/>
    <property type="evidence" value="ECO:0007669"/>
    <property type="project" value="TreeGrafter"/>
</dbReference>
<dbReference type="Pfam" id="PF00808">
    <property type="entry name" value="CBFD_NFYB_HMF"/>
    <property type="match status" value="1"/>
</dbReference>
<proteinExistence type="inferred from homology"/>
<keyword evidence="3" id="KW-0238">DNA-binding</keyword>
<protein>
    <submittedName>
        <fullName evidence="9">CCAAT- binding transcription factor component</fullName>
    </submittedName>
</protein>
<dbReference type="InterPro" id="IPR019835">
    <property type="entry name" value="SWIB_domain"/>
</dbReference>
<accession>A0AAF0IY73</accession>
<evidence type="ECO:0000256" key="6">
    <source>
        <dbReference type="ARBA" id="ARBA00038129"/>
    </source>
</evidence>
<evidence type="ECO:0000256" key="1">
    <source>
        <dbReference type="ARBA" id="ARBA00004123"/>
    </source>
</evidence>
<comment type="subcellular location">
    <subcellularLocation>
        <location evidence="1">Nucleus</location>
    </subcellularLocation>
</comment>
<dbReference type="PANTHER" id="PTHR10252:SF8">
    <property type="entry name" value="NUCLEAR TRANSCRIPTION FACTOR Y SUBUNIT GAMMA"/>
    <property type="match status" value="1"/>
</dbReference>
<sequence length="545" mass="59533">MSTELDADVLPTLRARIFDVLKDADLSSVSAKKIRTEMSEMPKGSLPAGLDLTAQKKAIDAVIRQCYEEFTSKKKPTAKSKKTAEPKPKEEKKTKKRISASDKEGEPKKKRVASENSPLKRPMKLSEEMAEVCGGSEMPRYEVVKQLWVYIKEKNLQNEGNKRQSAIDIAFCLESMSFYPADTGAMRPTGDGLPMQGAPDMDKMGPGDMDGLGMLPGQSNVPLGSRLSTLIQQFSRNPAQFQRHFWRHQMDLVENGFDSDGKAIDFFNLGSAPSGNSSALPLARIKKVMKNDDEVKVRLPYSPQMISAEAPILFSRACESMCFVLTPVFIADLTCRAFMIAEENKRRTIQRSDIANAIARSDLFDFLIDIVPRSDMMRNRSTSVPIRNAIPAVPSPFPGPEVAPRMSMGDASSSAFMPLRPSQADVRARMDPVDASSLSMGPGAALKGLPKTTIPNEWGSGMYSFPPPSIGDARMHPGAGLGMPTSAAQASPNRTMMPRNGVETTGFMDANAPLSMPPLPARNNSLLNMVPYMDESAKNDANAAE</sequence>
<dbReference type="SUPFAM" id="SSF47113">
    <property type="entry name" value="Histone-fold"/>
    <property type="match status" value="1"/>
</dbReference>
<feature type="compositionally biased region" description="Basic and acidic residues" evidence="7">
    <location>
        <begin position="82"/>
        <end position="107"/>
    </location>
</feature>
<comment type="similarity">
    <text evidence="6">Belongs to the NFYC/HAP5 subunit family.</text>
</comment>
<dbReference type="InterPro" id="IPR003121">
    <property type="entry name" value="SWIB_MDM2_domain"/>
</dbReference>
<dbReference type="Proteomes" id="UP001214415">
    <property type="component" value="Chromosome 1"/>
</dbReference>
<evidence type="ECO:0000256" key="3">
    <source>
        <dbReference type="ARBA" id="ARBA00023125"/>
    </source>
</evidence>
<evidence type="ECO:0000256" key="7">
    <source>
        <dbReference type="SAM" id="MobiDB-lite"/>
    </source>
</evidence>
<dbReference type="AlphaFoldDB" id="A0AAF0IY73"/>
<dbReference type="EMBL" id="CP119900">
    <property type="protein sequence ID" value="WFD21817.1"/>
    <property type="molecule type" value="Genomic_DNA"/>
</dbReference>
<dbReference type="FunFam" id="1.10.20.10:FF:000062">
    <property type="entry name" value="Nuclear transcription factor Y subunit C"/>
    <property type="match status" value="1"/>
</dbReference>
<dbReference type="InterPro" id="IPR050568">
    <property type="entry name" value="Transcr_DNA_Rep_Reg"/>
</dbReference>
<dbReference type="InterPro" id="IPR014876">
    <property type="entry name" value="DEK_C"/>
</dbReference>
<dbReference type="SUPFAM" id="SSF47592">
    <property type="entry name" value="SWIB/MDM2 domain"/>
    <property type="match status" value="1"/>
</dbReference>
<dbReference type="Pfam" id="PF02201">
    <property type="entry name" value="SWIB"/>
    <property type="match status" value="1"/>
</dbReference>
<evidence type="ECO:0000313" key="9">
    <source>
        <dbReference type="EMBL" id="WFD21817.1"/>
    </source>
</evidence>
<name>A0AAF0IY73_9BASI</name>
<feature type="domain" description="DEK-C" evidence="8">
    <location>
        <begin position="7"/>
        <end position="68"/>
    </location>
</feature>
<organism evidence="9 10">
    <name type="scientific">Malassezia equina</name>
    <dbReference type="NCBI Taxonomy" id="1381935"/>
    <lineage>
        <taxon>Eukaryota</taxon>
        <taxon>Fungi</taxon>
        <taxon>Dikarya</taxon>
        <taxon>Basidiomycota</taxon>
        <taxon>Ustilaginomycotina</taxon>
        <taxon>Malasseziomycetes</taxon>
        <taxon>Malasseziales</taxon>
        <taxon>Malasseziaceae</taxon>
        <taxon>Malassezia</taxon>
    </lineage>
</organism>
<keyword evidence="5" id="KW-0539">Nucleus</keyword>
<gene>
    <name evidence="9" type="primary">HAP5</name>
    <name evidence="9" type="ORF">MEQU1_000473</name>
</gene>
<reference evidence="9" key="1">
    <citation type="submission" date="2023-03" db="EMBL/GenBank/DDBJ databases">
        <title>Mating type loci evolution in Malassezia.</title>
        <authorList>
            <person name="Coelho M.A."/>
        </authorList>
    </citation>
    <scope>NUCLEOTIDE SEQUENCE</scope>
    <source>
        <strain evidence="9">CBS 12830</strain>
    </source>
</reference>
<feature type="region of interest" description="Disordered" evidence="7">
    <location>
        <begin position="74"/>
        <end position="123"/>
    </location>
</feature>
<keyword evidence="10" id="KW-1185">Reference proteome</keyword>
<evidence type="ECO:0000313" key="10">
    <source>
        <dbReference type="Proteomes" id="UP001214415"/>
    </source>
</evidence>
<keyword evidence="2" id="KW-0805">Transcription regulation</keyword>
<dbReference type="InterPro" id="IPR003958">
    <property type="entry name" value="CBFA_NFYB_domain"/>
</dbReference>
<keyword evidence="4" id="KW-0804">Transcription</keyword>
<dbReference type="PROSITE" id="PS51998">
    <property type="entry name" value="DEK_C"/>
    <property type="match status" value="1"/>
</dbReference>
<dbReference type="GO" id="GO:0001228">
    <property type="term" value="F:DNA-binding transcription activator activity, RNA polymerase II-specific"/>
    <property type="evidence" value="ECO:0007669"/>
    <property type="project" value="TreeGrafter"/>
</dbReference>
<dbReference type="CDD" id="cd10567">
    <property type="entry name" value="SWIB-MDM2_like"/>
    <property type="match status" value="1"/>
</dbReference>
<dbReference type="Gene3D" id="1.10.20.10">
    <property type="entry name" value="Histone, subunit A"/>
    <property type="match status" value="1"/>
</dbReference>
<dbReference type="Pfam" id="PF08766">
    <property type="entry name" value="DEK_C"/>
    <property type="match status" value="1"/>
</dbReference>
<evidence type="ECO:0000256" key="4">
    <source>
        <dbReference type="ARBA" id="ARBA00023163"/>
    </source>
</evidence>
<dbReference type="Gene3D" id="1.10.245.10">
    <property type="entry name" value="SWIB/MDM2 domain"/>
    <property type="match status" value="1"/>
</dbReference>
<dbReference type="InterPro" id="IPR036885">
    <property type="entry name" value="SWIB_MDM2_dom_sf"/>
</dbReference>
<evidence type="ECO:0000256" key="2">
    <source>
        <dbReference type="ARBA" id="ARBA00023015"/>
    </source>
</evidence>
<evidence type="ECO:0000259" key="8">
    <source>
        <dbReference type="PROSITE" id="PS51998"/>
    </source>
</evidence>
<dbReference type="GO" id="GO:0046982">
    <property type="term" value="F:protein heterodimerization activity"/>
    <property type="evidence" value="ECO:0007669"/>
    <property type="project" value="InterPro"/>
</dbReference>
<dbReference type="CDD" id="cd22908">
    <property type="entry name" value="HFD_NFYC-like"/>
    <property type="match status" value="1"/>
</dbReference>
<dbReference type="SMART" id="SM00151">
    <property type="entry name" value="SWIB"/>
    <property type="match status" value="1"/>
</dbReference>
<dbReference type="GO" id="GO:0016602">
    <property type="term" value="C:CCAAT-binding factor complex"/>
    <property type="evidence" value="ECO:0007669"/>
    <property type="project" value="TreeGrafter"/>
</dbReference>
<evidence type="ECO:0000256" key="5">
    <source>
        <dbReference type="ARBA" id="ARBA00023242"/>
    </source>
</evidence>
<dbReference type="PANTHER" id="PTHR10252">
    <property type="entry name" value="HISTONE-LIKE TRANSCRIPTION FACTOR CCAAT-RELATED"/>
    <property type="match status" value="1"/>
</dbReference>